<keyword evidence="2 5" id="KW-0378">Hydrolase</keyword>
<dbReference type="EMBL" id="CCNB01000001">
    <property type="protein sequence ID" value="CDX12643.1"/>
    <property type="molecule type" value="Genomic_DNA"/>
</dbReference>
<dbReference type="Gene3D" id="2.60.40.1180">
    <property type="entry name" value="Golgi alpha-mannosidase II"/>
    <property type="match status" value="1"/>
</dbReference>
<dbReference type="Pfam" id="PF00128">
    <property type="entry name" value="Alpha-amylase"/>
    <property type="match status" value="1"/>
</dbReference>
<dbReference type="EC" id="3.2.1.20" evidence="5"/>
<sequence length="554" mass="61988">MQSALKATSRPDPAIDRDWWRGAVIYQIYPRSYQDSNGDGIGDLKGIVQRLPYIASLGVDAIWISPFFKSPMKDFGYDVSDYCDVDPMFGTLADFDALVAEAHRLGLKVMIDEVLSHTADTHPWFKESRSSRTNPKADWYVWADAKPDGTPPNNWLSIFGGSAWQWDTSRQQYYMHNFLAEQPDLNFHNGEVQDALLDITRFWLERGVDGFRLDTINFYFHSQGLEDNPPLPPEQRNDQTAPAVNPYNYQDHLYDKSRPENLAFLERFRALLDEYPAQAAVGEVGDSQRGLEVVAAYTADGKRVHMCYSFDFLAPEKISAAKVRAVLEAFGTVASDGWSCWAFSNHDVMRVASRWAANEADPTAYLKVISALLMSLRGSVCIYQGEELGLGEAELKLEDLQDPYGIRFWPEFKGRDGCRTPMVWDAAAKNGGFSTAKPWLPVPGKHLSQAVNVQQGDTSSLLEHYRRFLAFRRQHPALAKGDIDFIESDGDTVAFTRREGNERIVCAFNLGSKPAEVDLGKGALQPLPGHGFSGQTGNGPVRLGGYGAWFGRID</sequence>
<dbReference type="SMART" id="SM00642">
    <property type="entry name" value="Aamy"/>
    <property type="match status" value="1"/>
</dbReference>
<dbReference type="CDD" id="cd11330">
    <property type="entry name" value="AmyAc_OligoGlu"/>
    <property type="match status" value="1"/>
</dbReference>
<comment type="similarity">
    <text evidence="1">Belongs to the glycosyl hydrolase 13 family.</text>
</comment>
<dbReference type="GO" id="GO:0004556">
    <property type="term" value="F:alpha-amylase activity"/>
    <property type="evidence" value="ECO:0007669"/>
    <property type="project" value="TreeGrafter"/>
</dbReference>
<evidence type="ECO:0000256" key="2">
    <source>
        <dbReference type="ARBA" id="ARBA00022801"/>
    </source>
</evidence>
<dbReference type="Proteomes" id="UP000046373">
    <property type="component" value="Unassembled WGS sequence"/>
</dbReference>
<evidence type="ECO:0000313" key="6">
    <source>
        <dbReference type="Proteomes" id="UP000046373"/>
    </source>
</evidence>
<reference evidence="5 6" key="1">
    <citation type="submission" date="2014-08" db="EMBL/GenBank/DDBJ databases">
        <authorList>
            <person name="Moulin Lionel"/>
        </authorList>
    </citation>
    <scope>NUCLEOTIDE SEQUENCE [LARGE SCALE GENOMIC DNA]</scope>
</reference>
<dbReference type="GO" id="GO:0004558">
    <property type="term" value="F:alpha-1,4-glucosidase activity"/>
    <property type="evidence" value="ECO:0007669"/>
    <property type="project" value="UniProtKB-EC"/>
</dbReference>
<evidence type="ECO:0000256" key="3">
    <source>
        <dbReference type="ARBA" id="ARBA00023295"/>
    </source>
</evidence>
<name>A0A090DBA5_MESPL</name>
<dbReference type="PANTHER" id="PTHR10357">
    <property type="entry name" value="ALPHA-AMYLASE FAMILY MEMBER"/>
    <property type="match status" value="1"/>
</dbReference>
<dbReference type="SUPFAM" id="SSF51011">
    <property type="entry name" value="Glycosyl hydrolase domain"/>
    <property type="match status" value="1"/>
</dbReference>
<dbReference type="GO" id="GO:0009313">
    <property type="term" value="P:oligosaccharide catabolic process"/>
    <property type="evidence" value="ECO:0007669"/>
    <property type="project" value="TreeGrafter"/>
</dbReference>
<accession>A0A090DBA5</accession>
<dbReference type="Gene3D" id="3.90.400.10">
    <property type="entry name" value="Oligo-1,6-glucosidase, Domain 2"/>
    <property type="match status" value="1"/>
</dbReference>
<dbReference type="InterPro" id="IPR045857">
    <property type="entry name" value="O16G_dom_2"/>
</dbReference>
<dbReference type="SUPFAM" id="SSF51445">
    <property type="entry name" value="(Trans)glycosidases"/>
    <property type="match status" value="1"/>
</dbReference>
<feature type="domain" description="Glycosyl hydrolase family 13 catalytic" evidence="4">
    <location>
        <begin position="27"/>
        <end position="419"/>
    </location>
</feature>
<evidence type="ECO:0000259" key="4">
    <source>
        <dbReference type="SMART" id="SM00642"/>
    </source>
</evidence>
<evidence type="ECO:0000256" key="1">
    <source>
        <dbReference type="ARBA" id="ARBA00008061"/>
    </source>
</evidence>
<dbReference type="InterPro" id="IPR017853">
    <property type="entry name" value="GH"/>
</dbReference>
<dbReference type="InterPro" id="IPR013780">
    <property type="entry name" value="Glyco_hydro_b"/>
</dbReference>
<gene>
    <name evidence="5" type="primary">aglA</name>
    <name evidence="5" type="ORF">MPLDJ20_10044</name>
</gene>
<proteinExistence type="inferred from homology"/>
<dbReference type="AlphaFoldDB" id="A0A090DBA5"/>
<dbReference type="Gene3D" id="3.20.20.80">
    <property type="entry name" value="Glycosidases"/>
    <property type="match status" value="2"/>
</dbReference>
<dbReference type="FunFam" id="3.90.400.10:FF:000002">
    <property type="entry name" value="Sucrose isomerase"/>
    <property type="match status" value="1"/>
</dbReference>
<keyword evidence="3 5" id="KW-0326">Glycosidase</keyword>
<dbReference type="InterPro" id="IPR006047">
    <property type="entry name" value="GH13_cat_dom"/>
</dbReference>
<protein>
    <submittedName>
        <fullName evidence="5">Putative alpha-glucosidase</fullName>
        <ecNumber evidence="5">3.2.1.20</ecNumber>
    </submittedName>
</protein>
<dbReference type="GeneID" id="31887483"/>
<dbReference type="PANTHER" id="PTHR10357:SF179">
    <property type="entry name" value="NEUTRAL AND BASIC AMINO ACID TRANSPORT PROTEIN RBAT"/>
    <property type="match status" value="1"/>
</dbReference>
<organism evidence="5 6">
    <name type="scientific">Mesorhizobium plurifarium</name>
    <dbReference type="NCBI Taxonomy" id="69974"/>
    <lineage>
        <taxon>Bacteria</taxon>
        <taxon>Pseudomonadati</taxon>
        <taxon>Pseudomonadota</taxon>
        <taxon>Alphaproteobacteria</taxon>
        <taxon>Hyphomicrobiales</taxon>
        <taxon>Phyllobacteriaceae</taxon>
        <taxon>Mesorhizobium</taxon>
    </lineage>
</organism>
<evidence type="ECO:0000313" key="5">
    <source>
        <dbReference type="EMBL" id="CDX12643.1"/>
    </source>
</evidence>